<protein>
    <submittedName>
        <fullName evidence="1">Uncharacterized protein</fullName>
    </submittedName>
</protein>
<evidence type="ECO:0000313" key="1">
    <source>
        <dbReference type="EMBL" id="GAA4831664.1"/>
    </source>
</evidence>
<sequence length="180" mass="19538">MRMTGAPVLGPLEWSGDRWTIGDPTARRAQYLTLDPEGLAAWKGGGRTEVVPWRRFMELHLPAEPTRLDNSRTLAVLADLALNLNGFSRFGGGPAGVGATLRHPYEYWGADFSHHARRYSRYSVGLASELLAQTVASARPERLGDPAWVRAVVTALAPLRGGFRGPRARTAVAAHLNGSV</sequence>
<gene>
    <name evidence="1" type="ORF">GCM10023235_02340</name>
</gene>
<proteinExistence type="predicted"/>
<name>A0ABP9D6Q8_9ACTN</name>
<accession>A0ABP9D6Q8</accession>
<dbReference type="EMBL" id="BAABIS010000001">
    <property type="protein sequence ID" value="GAA4831664.1"/>
    <property type="molecule type" value="Genomic_DNA"/>
</dbReference>
<keyword evidence="2" id="KW-1185">Reference proteome</keyword>
<comment type="caution">
    <text evidence="1">The sequence shown here is derived from an EMBL/GenBank/DDBJ whole genome shotgun (WGS) entry which is preliminary data.</text>
</comment>
<reference evidence="2" key="1">
    <citation type="journal article" date="2019" name="Int. J. Syst. Evol. Microbiol.">
        <title>The Global Catalogue of Microorganisms (GCM) 10K type strain sequencing project: providing services to taxonomists for standard genome sequencing and annotation.</title>
        <authorList>
            <consortium name="The Broad Institute Genomics Platform"/>
            <consortium name="The Broad Institute Genome Sequencing Center for Infectious Disease"/>
            <person name="Wu L."/>
            <person name="Ma J."/>
        </authorList>
    </citation>
    <scope>NUCLEOTIDE SEQUENCE [LARGE SCALE GENOMIC DNA]</scope>
    <source>
        <strain evidence="2">JCM 13006</strain>
    </source>
</reference>
<evidence type="ECO:0000313" key="2">
    <source>
        <dbReference type="Proteomes" id="UP001501752"/>
    </source>
</evidence>
<organism evidence="1 2">
    <name type="scientific">Kitasatospora terrestris</name>
    <dbReference type="NCBI Taxonomy" id="258051"/>
    <lineage>
        <taxon>Bacteria</taxon>
        <taxon>Bacillati</taxon>
        <taxon>Actinomycetota</taxon>
        <taxon>Actinomycetes</taxon>
        <taxon>Kitasatosporales</taxon>
        <taxon>Streptomycetaceae</taxon>
        <taxon>Kitasatospora</taxon>
    </lineage>
</organism>
<dbReference type="Proteomes" id="UP001501752">
    <property type="component" value="Unassembled WGS sequence"/>
</dbReference>